<dbReference type="STRING" id="1314674.A0A0D7BL25"/>
<dbReference type="InterPro" id="IPR029451">
    <property type="entry name" value="RICTOR_M"/>
</dbReference>
<dbReference type="Gene3D" id="1.10.287.160">
    <property type="entry name" value="HR1 repeat"/>
    <property type="match status" value="1"/>
</dbReference>
<feature type="compositionally biased region" description="Polar residues" evidence="3">
    <location>
        <begin position="11"/>
        <end position="24"/>
    </location>
</feature>
<evidence type="ECO:0000256" key="1">
    <source>
        <dbReference type="ARBA" id="ARBA00008878"/>
    </source>
</evidence>
<dbReference type="InterPro" id="IPR029452">
    <property type="entry name" value="RICTOR_V"/>
</dbReference>
<dbReference type="SMART" id="SM01310">
    <property type="entry name" value="RICTOR_V"/>
    <property type="match status" value="1"/>
</dbReference>
<name>A0A0D7BL25_9AGAR</name>
<evidence type="ECO:0000256" key="3">
    <source>
        <dbReference type="SAM" id="MobiDB-lite"/>
    </source>
</evidence>
<dbReference type="InterPro" id="IPR028268">
    <property type="entry name" value="Pianissimo_fam"/>
</dbReference>
<evidence type="ECO:0000256" key="2">
    <source>
        <dbReference type="SAM" id="Coils"/>
    </source>
</evidence>
<dbReference type="InterPro" id="IPR016024">
    <property type="entry name" value="ARM-type_fold"/>
</dbReference>
<dbReference type="Pfam" id="PF14668">
    <property type="entry name" value="RICTOR_V"/>
    <property type="match status" value="1"/>
</dbReference>
<dbReference type="Pfam" id="PF14663">
    <property type="entry name" value="RasGEF_N_2"/>
    <property type="match status" value="1"/>
</dbReference>
<feature type="region of interest" description="Disordered" evidence="3">
    <location>
        <begin position="478"/>
        <end position="497"/>
    </location>
</feature>
<sequence>MPSNLGAPAQPISSISLVGSGTTLDNDDPTSFGDLDGQDPAHQLTELNNRLMKQSRIKEGAENMLNMPLTDLLRVQVESELDMARNRIEAITNKRTDIRAFVLVNGAAAVRKKLQPAPSTLEERGDDFRTALRNANNSLASLLALGRPTGSNASSSPGASSSNAPSTSDIPEADRPWITAMSQLADILRKNVRVRYELNITDIVRTVIPALSDRRCKQCRAVAYRLIRWALIDHDCVRKLGTLQLEWYMVKSLSRDSKFAVEKEQVIKLIRAVVQVGTIRTDNLPGASSSGTVPLSEPVMRALVAVAEHTESHFRPICILTLTEILLIDIDLIYRTGGFRFLLHVLGEGPIELASMISAAFLHIIDSPRTRAYFTVGTDLEIVLSAITDAYGKGIEHAERMKGSTKIVQGMLRTWSGLMYFCMEDMRALRSIIDTLRIPSLESREVIINMFFDLLKIKTPEWYQTFIDGRRLTMYKKRRLSTDKTPEPRRENDASERMSQTLRLTDQYIALLVLIFTNAGLLDALTVMVQETTTGTNLSRKATLLMAEVLQLANRVLPLWVAARIQAIPQIFAMASDYRDNENRIIGTSAMSAIDSLDRNRARLQPGSVLPKQFRVRANSVEDPMRRGQRQVEQVKLKLNMQMDDKVFQAYILDTQVIYAKDHTKWNFEMLIELIEGPLLNPKRLEEAMKGTKFIRRLMAFFYPESHRFSDMPKIKANGKWVRLGCSVLTTLLASPDGVRYLATEDLFLKQIVKGFAQLDPFNGVQDADPIFSKKRVQETMTSGYLEMLGTLSRQKEGIELLERYKIFTAFYHLSELRSREDLIKSIIENLDYSIDGHPRIILSKALTSSYKHIRLYATKHLGDLIRGSTNNANVWTLRLLITQLYDPAPEVCEIAARFLEEACESKEILQLVVEMRPTMDHLGDAGNPLLLKFTSTPMGFRYLYDAGYIDRELDLWFNERNLYYVVQVEVFLSSVFNSDGVETDEETLAFEGAVPPHFYGEMAKTELGCQVLQDKGHFIEFTMFIEKHGLEGEDAEIIMKLKSILWAVGNVGATEGGLSFLEEEGIIPHVLKIANNSPIPSIRGTCFFVLGLIASTAQGAEILDSDYEWEATLSPLGTAVGLCIPLDVEKFITLPAWKSQGAQSTQPRLLPPRTEVEQEVITAVENLANSVIANAASRTLSKMKSRQEDRWVFSSPEMFYRALHIISSQRYRLPVRKYVMDLFNLELDAKLVTELHEIERRLKAGPTYKNKATAEENRKSMFGRLGKTRRQAEETSDSSGEDEGESVPGHVTAPKEAQLPPISCKPVEHIVGFNVVTV</sequence>
<dbReference type="SMART" id="SM01303">
    <property type="entry name" value="RasGEF_N_2"/>
    <property type="match status" value="1"/>
</dbReference>
<feature type="domain" description="Rapamycin-insensitive companion of mTOR N-terminal" evidence="5">
    <location>
        <begin position="178"/>
        <end position="558"/>
    </location>
</feature>
<feature type="compositionally biased region" description="Basic and acidic residues" evidence="3">
    <location>
        <begin position="480"/>
        <end position="496"/>
    </location>
</feature>
<proteinExistence type="inferred from homology"/>
<dbReference type="SMART" id="SM01308">
    <property type="entry name" value="RICTOR_N"/>
    <property type="match status" value="1"/>
</dbReference>
<dbReference type="InterPro" id="IPR028267">
    <property type="entry name" value="Pianissimo_N"/>
</dbReference>
<feature type="compositionally biased region" description="Acidic residues" evidence="3">
    <location>
        <begin position="1275"/>
        <end position="1286"/>
    </location>
</feature>
<organism evidence="7 8">
    <name type="scientific">Cylindrobasidium torrendii FP15055 ss-10</name>
    <dbReference type="NCBI Taxonomy" id="1314674"/>
    <lineage>
        <taxon>Eukaryota</taxon>
        <taxon>Fungi</taxon>
        <taxon>Dikarya</taxon>
        <taxon>Basidiomycota</taxon>
        <taxon>Agaricomycotina</taxon>
        <taxon>Agaricomycetes</taxon>
        <taxon>Agaricomycetidae</taxon>
        <taxon>Agaricales</taxon>
        <taxon>Marasmiineae</taxon>
        <taxon>Physalacriaceae</taxon>
        <taxon>Cylindrobasidium</taxon>
    </lineage>
</organism>
<dbReference type="SMART" id="SM01307">
    <property type="entry name" value="RICTOR_M"/>
    <property type="match status" value="1"/>
</dbReference>
<dbReference type="OrthoDB" id="271111at2759"/>
<evidence type="ECO:0000259" key="6">
    <source>
        <dbReference type="SMART" id="SM01310"/>
    </source>
</evidence>
<dbReference type="InterPro" id="IPR036274">
    <property type="entry name" value="HR1_rpt_sf"/>
</dbReference>
<feature type="region of interest" description="Disordered" evidence="3">
    <location>
        <begin position="1"/>
        <end position="33"/>
    </location>
</feature>
<comment type="similarity">
    <text evidence="1">Belongs to the RICTOR family.</text>
</comment>
<dbReference type="SUPFAM" id="SSF46585">
    <property type="entry name" value="HR1 repeat"/>
    <property type="match status" value="1"/>
</dbReference>
<dbReference type="EMBL" id="KN880457">
    <property type="protein sequence ID" value="KIY71243.1"/>
    <property type="molecule type" value="Genomic_DNA"/>
</dbReference>
<protein>
    <recommendedName>
        <fullName evidence="9">REM-1 domain-containing protein</fullName>
    </recommendedName>
</protein>
<feature type="region of interest" description="Disordered" evidence="3">
    <location>
        <begin position="1250"/>
        <end position="1300"/>
    </location>
</feature>
<feature type="region of interest" description="Disordered" evidence="3">
    <location>
        <begin position="146"/>
        <end position="172"/>
    </location>
</feature>
<dbReference type="InterPro" id="IPR029453">
    <property type="entry name" value="Rictor_IV"/>
</dbReference>
<feature type="domain" description="Rapamycin-insensitive companion of mTOR middle" evidence="4">
    <location>
        <begin position="643"/>
        <end position="868"/>
    </location>
</feature>
<dbReference type="GO" id="GO:0031932">
    <property type="term" value="C:TORC2 complex"/>
    <property type="evidence" value="ECO:0007669"/>
    <property type="project" value="InterPro"/>
</dbReference>
<evidence type="ECO:0000259" key="4">
    <source>
        <dbReference type="SMART" id="SM01307"/>
    </source>
</evidence>
<keyword evidence="8" id="KW-1185">Reference proteome</keyword>
<accession>A0A0D7BL25</accession>
<evidence type="ECO:0000313" key="8">
    <source>
        <dbReference type="Proteomes" id="UP000054007"/>
    </source>
</evidence>
<feature type="domain" description="Rapamycin-insensitive companion of mTOR" evidence="6">
    <location>
        <begin position="1039"/>
        <end position="1112"/>
    </location>
</feature>
<dbReference type="PANTHER" id="PTHR13298">
    <property type="entry name" value="CYTOSOLIC REGULATOR PIANISSIMO"/>
    <property type="match status" value="1"/>
</dbReference>
<dbReference type="Pfam" id="PF14666">
    <property type="entry name" value="RICTOR_M"/>
    <property type="match status" value="1"/>
</dbReference>
<dbReference type="Proteomes" id="UP000054007">
    <property type="component" value="Unassembled WGS sequence"/>
</dbReference>
<dbReference type="PANTHER" id="PTHR13298:SF11">
    <property type="entry name" value="RAPAMYCIN-INSENSITIVE COMPANION OF MTOR"/>
    <property type="match status" value="1"/>
</dbReference>
<evidence type="ECO:0000313" key="7">
    <source>
        <dbReference type="EMBL" id="KIY71243.1"/>
    </source>
</evidence>
<evidence type="ECO:0000259" key="5">
    <source>
        <dbReference type="SMART" id="SM01308"/>
    </source>
</evidence>
<feature type="coiled-coil region" evidence="2">
    <location>
        <begin position="44"/>
        <end position="94"/>
    </location>
</feature>
<gene>
    <name evidence="7" type="ORF">CYLTODRAFT_140340</name>
</gene>
<evidence type="ECO:0008006" key="9">
    <source>
        <dbReference type="Google" id="ProtNLM"/>
    </source>
</evidence>
<dbReference type="Pfam" id="PF14664">
    <property type="entry name" value="RICTOR_N"/>
    <property type="match status" value="1"/>
</dbReference>
<dbReference type="SUPFAM" id="SSF48371">
    <property type="entry name" value="ARM repeat"/>
    <property type="match status" value="1"/>
</dbReference>
<reference evidence="7 8" key="1">
    <citation type="journal article" date="2015" name="Fungal Genet. Biol.">
        <title>Evolution of novel wood decay mechanisms in Agaricales revealed by the genome sequences of Fistulina hepatica and Cylindrobasidium torrendii.</title>
        <authorList>
            <person name="Floudas D."/>
            <person name="Held B.W."/>
            <person name="Riley R."/>
            <person name="Nagy L.G."/>
            <person name="Koehler G."/>
            <person name="Ransdell A.S."/>
            <person name="Younus H."/>
            <person name="Chow J."/>
            <person name="Chiniquy J."/>
            <person name="Lipzen A."/>
            <person name="Tritt A."/>
            <person name="Sun H."/>
            <person name="Haridas S."/>
            <person name="LaButti K."/>
            <person name="Ohm R.A."/>
            <person name="Kues U."/>
            <person name="Blanchette R.A."/>
            <person name="Grigoriev I.V."/>
            <person name="Minto R.E."/>
            <person name="Hibbett D.S."/>
        </authorList>
    </citation>
    <scope>NUCLEOTIDE SEQUENCE [LARGE SCALE GENOMIC DNA]</scope>
    <source>
        <strain evidence="7 8">FP15055 ss-10</strain>
    </source>
</reference>
<keyword evidence="2" id="KW-0175">Coiled coil</keyword>
<dbReference type="GO" id="GO:0038203">
    <property type="term" value="P:TORC2 signaling"/>
    <property type="evidence" value="ECO:0007669"/>
    <property type="project" value="TreeGrafter"/>
</dbReference>
<feature type="compositionally biased region" description="Low complexity" evidence="3">
    <location>
        <begin position="146"/>
        <end position="168"/>
    </location>
</feature>